<dbReference type="InterPro" id="IPR043504">
    <property type="entry name" value="Peptidase_S1_PA_chymotrypsin"/>
</dbReference>
<reference evidence="7 8" key="1">
    <citation type="submission" date="2017-08" db="EMBL/GenBank/DDBJ databases">
        <title>Complete Genome Sequence of Bacillus kochii Oregon-R-modENCODE STRAIN BDGP4, isolated from Drosophila melanogaster gut.</title>
        <authorList>
            <person name="Wan K.H."/>
            <person name="Yu C."/>
            <person name="Park S."/>
            <person name="Hammonds A.S."/>
            <person name="Booth B.W."/>
            <person name="Celniker S.E."/>
        </authorList>
    </citation>
    <scope>NUCLEOTIDE SEQUENCE [LARGE SCALE GENOMIC DNA]</scope>
    <source>
        <strain evidence="7 8">BDGP4</strain>
    </source>
</reference>
<sequence>MGYYDDHYNQEGRTKKGSKAGYIFSSLVGVIIGALLVLFVVPQMNGGSNGGETLGLSNTDENSQVETKKVSVDVETEITSAVEKARGAVVSISNIQSAGMWSNGQNGESTQGVEAGSGSGVIYKKEGDHAFIVTNHHVVDGAERLEVNLFNGEKIAAELVGSDVWTDLAVLEIDGSIVEDVAEFGDSDALSIGEPAIAIGNPLGQFEGSVTKGIISGLNRTVPVDIDQNGTVDWNAEVLQTDAAINPGNSGGALVNISGQVIGINSMKIAESSVEGIGLAIPINFAQTVISDLEQHGEVRRPYMGVQIASVSDIPAYYQEEALKLPKDVENGVVVSGVEPNGPAAEAGLKEMDVIVELDGEEITDVLDLRHHLYGQDVGDEMKVKYYREGKLAETTMALKTENTF</sequence>
<dbReference type="PRINTS" id="PR00834">
    <property type="entry name" value="PROTEASES2C"/>
</dbReference>
<dbReference type="Pfam" id="PF13180">
    <property type="entry name" value="PDZ_2"/>
    <property type="match status" value="1"/>
</dbReference>
<dbReference type="InterPro" id="IPR036034">
    <property type="entry name" value="PDZ_sf"/>
</dbReference>
<dbReference type="Proteomes" id="UP000215137">
    <property type="component" value="Chromosome"/>
</dbReference>
<dbReference type="SUPFAM" id="SSF50494">
    <property type="entry name" value="Trypsin-like serine proteases"/>
    <property type="match status" value="1"/>
</dbReference>
<evidence type="ECO:0000313" key="8">
    <source>
        <dbReference type="Proteomes" id="UP000215137"/>
    </source>
</evidence>
<dbReference type="SMART" id="SM00228">
    <property type="entry name" value="PDZ"/>
    <property type="match status" value="1"/>
</dbReference>
<dbReference type="KEGG" id="bko:CKF48_11025"/>
<dbReference type="OrthoDB" id="9758917at2"/>
<dbReference type="GO" id="GO:0004252">
    <property type="term" value="F:serine-type endopeptidase activity"/>
    <property type="evidence" value="ECO:0007669"/>
    <property type="project" value="InterPro"/>
</dbReference>
<dbReference type="InterPro" id="IPR001940">
    <property type="entry name" value="Peptidase_S1C"/>
</dbReference>
<dbReference type="InterPro" id="IPR051201">
    <property type="entry name" value="Chloro_Bact_Ser_Proteases"/>
</dbReference>
<evidence type="ECO:0000256" key="2">
    <source>
        <dbReference type="ARBA" id="ARBA00022670"/>
    </source>
</evidence>
<keyword evidence="5" id="KW-1133">Transmembrane helix</keyword>
<dbReference type="GO" id="GO:0006508">
    <property type="term" value="P:proteolysis"/>
    <property type="evidence" value="ECO:0007669"/>
    <property type="project" value="UniProtKB-KW"/>
</dbReference>
<keyword evidence="5" id="KW-0812">Transmembrane</keyword>
<proteinExistence type="inferred from homology"/>
<organism evidence="7 8">
    <name type="scientific">Cytobacillus kochii</name>
    <dbReference type="NCBI Taxonomy" id="859143"/>
    <lineage>
        <taxon>Bacteria</taxon>
        <taxon>Bacillati</taxon>
        <taxon>Bacillota</taxon>
        <taxon>Bacilli</taxon>
        <taxon>Bacillales</taxon>
        <taxon>Bacillaceae</taxon>
        <taxon>Cytobacillus</taxon>
    </lineage>
</organism>
<keyword evidence="4" id="KW-0720">Serine protease</keyword>
<dbReference type="PANTHER" id="PTHR43343">
    <property type="entry name" value="PEPTIDASE S12"/>
    <property type="match status" value="1"/>
</dbReference>
<dbReference type="Gene3D" id="2.40.10.10">
    <property type="entry name" value="Trypsin-like serine proteases"/>
    <property type="match status" value="2"/>
</dbReference>
<evidence type="ECO:0000313" key="7">
    <source>
        <dbReference type="EMBL" id="ASV67792.1"/>
    </source>
</evidence>
<comment type="similarity">
    <text evidence="1">Belongs to the peptidase S1C family.</text>
</comment>
<evidence type="ECO:0000256" key="4">
    <source>
        <dbReference type="ARBA" id="ARBA00022825"/>
    </source>
</evidence>
<dbReference type="RefSeq" id="WP_095371361.1">
    <property type="nucleotide sequence ID" value="NZ_CP022983.1"/>
</dbReference>
<feature type="transmembrane region" description="Helical" evidence="5">
    <location>
        <begin position="21"/>
        <end position="41"/>
    </location>
</feature>
<name>A0A248TI44_9BACI</name>
<evidence type="ECO:0000259" key="6">
    <source>
        <dbReference type="PROSITE" id="PS50106"/>
    </source>
</evidence>
<dbReference type="Pfam" id="PF13365">
    <property type="entry name" value="Trypsin_2"/>
    <property type="match status" value="1"/>
</dbReference>
<dbReference type="EMBL" id="CP022983">
    <property type="protein sequence ID" value="ASV67792.1"/>
    <property type="molecule type" value="Genomic_DNA"/>
</dbReference>
<dbReference type="Gene3D" id="2.30.42.10">
    <property type="match status" value="1"/>
</dbReference>
<evidence type="ECO:0000256" key="3">
    <source>
        <dbReference type="ARBA" id="ARBA00022801"/>
    </source>
</evidence>
<keyword evidence="5" id="KW-0472">Membrane</keyword>
<dbReference type="CDD" id="cd06781">
    <property type="entry name" value="cpPDZ_BsHtra-like"/>
    <property type="match status" value="1"/>
</dbReference>
<keyword evidence="2 7" id="KW-0645">Protease</keyword>
<dbReference type="PROSITE" id="PS50106">
    <property type="entry name" value="PDZ"/>
    <property type="match status" value="1"/>
</dbReference>
<accession>A0A248TI44</accession>
<feature type="domain" description="PDZ" evidence="6">
    <location>
        <begin position="288"/>
        <end position="366"/>
    </location>
</feature>
<protein>
    <submittedName>
        <fullName evidence="7">Serine protease</fullName>
    </submittedName>
</protein>
<keyword evidence="3" id="KW-0378">Hydrolase</keyword>
<evidence type="ECO:0000256" key="1">
    <source>
        <dbReference type="ARBA" id="ARBA00010541"/>
    </source>
</evidence>
<dbReference type="AlphaFoldDB" id="A0A248TI44"/>
<dbReference type="SUPFAM" id="SSF50156">
    <property type="entry name" value="PDZ domain-like"/>
    <property type="match status" value="1"/>
</dbReference>
<evidence type="ECO:0000256" key="5">
    <source>
        <dbReference type="SAM" id="Phobius"/>
    </source>
</evidence>
<dbReference type="InterPro" id="IPR001478">
    <property type="entry name" value="PDZ"/>
</dbReference>
<dbReference type="InterPro" id="IPR009003">
    <property type="entry name" value="Peptidase_S1_PA"/>
</dbReference>
<gene>
    <name evidence="7" type="ORF">CKF48_11025</name>
</gene>
<keyword evidence="8" id="KW-1185">Reference proteome</keyword>
<dbReference type="PANTHER" id="PTHR43343:SF3">
    <property type="entry name" value="PROTEASE DO-LIKE 8, CHLOROPLASTIC"/>
    <property type="match status" value="1"/>
</dbReference>